<feature type="domain" description="Rhodopsin" evidence="8">
    <location>
        <begin position="30"/>
        <end position="271"/>
    </location>
</feature>
<feature type="transmembrane region" description="Helical" evidence="7">
    <location>
        <begin position="174"/>
        <end position="197"/>
    </location>
</feature>
<feature type="transmembrane region" description="Helical" evidence="7">
    <location>
        <begin position="12"/>
        <end position="34"/>
    </location>
</feature>
<evidence type="ECO:0000259" key="8">
    <source>
        <dbReference type="Pfam" id="PF20684"/>
    </source>
</evidence>
<dbReference type="KEGG" id="mbe:MBM_03593"/>
<feature type="transmembrane region" description="Helical" evidence="7">
    <location>
        <begin position="133"/>
        <end position="154"/>
    </location>
</feature>
<feature type="region of interest" description="Disordered" evidence="6">
    <location>
        <begin position="279"/>
        <end position="318"/>
    </location>
</feature>
<dbReference type="InterPro" id="IPR052337">
    <property type="entry name" value="SAT4-like"/>
</dbReference>
<dbReference type="OrthoDB" id="3648173at2759"/>
<comment type="subcellular location">
    <subcellularLocation>
        <location evidence="1">Membrane</location>
        <topology evidence="1">Multi-pass membrane protein</topology>
    </subcellularLocation>
</comment>
<dbReference type="Proteomes" id="UP000006753">
    <property type="component" value="Unassembled WGS sequence"/>
</dbReference>
<evidence type="ECO:0000256" key="5">
    <source>
        <dbReference type="ARBA" id="ARBA00038359"/>
    </source>
</evidence>
<dbReference type="PANTHER" id="PTHR33048:SF47">
    <property type="entry name" value="INTEGRAL MEMBRANE PROTEIN-RELATED"/>
    <property type="match status" value="1"/>
</dbReference>
<dbReference type="GO" id="GO:0016020">
    <property type="term" value="C:membrane"/>
    <property type="evidence" value="ECO:0007669"/>
    <property type="project" value="UniProtKB-SubCell"/>
</dbReference>
<accession>K1WLL3</accession>
<dbReference type="RefSeq" id="XP_007291482.1">
    <property type="nucleotide sequence ID" value="XM_007291420.1"/>
</dbReference>
<dbReference type="PANTHER" id="PTHR33048">
    <property type="entry name" value="PTH11-LIKE INTEGRAL MEMBRANE PROTEIN (AFU_ORTHOLOGUE AFUA_5G11245)"/>
    <property type="match status" value="1"/>
</dbReference>
<keyword evidence="2 7" id="KW-0812">Transmembrane</keyword>
<proteinExistence type="inferred from homology"/>
<evidence type="ECO:0000256" key="2">
    <source>
        <dbReference type="ARBA" id="ARBA00022692"/>
    </source>
</evidence>
<feature type="transmembrane region" description="Helical" evidence="7">
    <location>
        <begin position="46"/>
        <end position="67"/>
    </location>
</feature>
<dbReference type="EMBL" id="JH921433">
    <property type="protein sequence ID" value="EKD18600.1"/>
    <property type="molecule type" value="Genomic_DNA"/>
</dbReference>
<keyword evidence="3 7" id="KW-1133">Transmembrane helix</keyword>
<evidence type="ECO:0000256" key="4">
    <source>
        <dbReference type="ARBA" id="ARBA00023136"/>
    </source>
</evidence>
<dbReference type="InterPro" id="IPR049326">
    <property type="entry name" value="Rhodopsin_dom_fungi"/>
</dbReference>
<evidence type="ECO:0000256" key="1">
    <source>
        <dbReference type="ARBA" id="ARBA00004141"/>
    </source>
</evidence>
<dbReference type="InParanoid" id="K1WLL3"/>
<evidence type="ECO:0000313" key="9">
    <source>
        <dbReference type="EMBL" id="EKD18600.1"/>
    </source>
</evidence>
<feature type="transmembrane region" description="Helical" evidence="7">
    <location>
        <begin position="209"/>
        <end position="227"/>
    </location>
</feature>
<protein>
    <submittedName>
        <fullName evidence="9">Integral membrane protein</fullName>
    </submittedName>
</protein>
<dbReference type="GeneID" id="18759528"/>
<reference evidence="9 10" key="1">
    <citation type="journal article" date="2012" name="BMC Genomics">
        <title>Sequencing the genome of Marssonina brunnea reveals fungus-poplar co-evolution.</title>
        <authorList>
            <person name="Zhu S."/>
            <person name="Cao Y.-Z."/>
            <person name="Jiang C."/>
            <person name="Tan B.-Y."/>
            <person name="Wang Z."/>
            <person name="Feng S."/>
            <person name="Zhang L."/>
            <person name="Su X.-H."/>
            <person name="Brejova B."/>
            <person name="Vinar T."/>
            <person name="Xu M."/>
            <person name="Wang M.-X."/>
            <person name="Zhang S.-G."/>
            <person name="Huang M.-R."/>
            <person name="Wu R."/>
            <person name="Zhou Y."/>
        </authorList>
    </citation>
    <scope>NUCLEOTIDE SEQUENCE [LARGE SCALE GENOMIC DNA]</scope>
    <source>
        <strain evidence="9 10">MB_m1</strain>
    </source>
</reference>
<dbReference type="AlphaFoldDB" id="K1WLL3"/>
<dbReference type="HOGENOM" id="CLU_028200_0_1_1"/>
<name>K1WLL3_MARBU</name>
<keyword evidence="10" id="KW-1185">Reference proteome</keyword>
<dbReference type="eggNOG" id="ENOG502SKSI">
    <property type="taxonomic scope" value="Eukaryota"/>
</dbReference>
<evidence type="ECO:0000256" key="3">
    <source>
        <dbReference type="ARBA" id="ARBA00022989"/>
    </source>
</evidence>
<feature type="transmembrane region" description="Helical" evidence="7">
    <location>
        <begin position="102"/>
        <end position="121"/>
    </location>
</feature>
<keyword evidence="4 7" id="KW-0472">Membrane</keyword>
<comment type="similarity">
    <text evidence="5">Belongs to the SAT4 family.</text>
</comment>
<evidence type="ECO:0000256" key="6">
    <source>
        <dbReference type="SAM" id="MobiDB-lite"/>
    </source>
</evidence>
<sequence length="364" mass="40130">MGEHPLHAQAKATTTASTLVFALALVSVCLRFYTRRMIKAGWAADDWWILVGLFLTLSAASILLYGVREDPSGGEGINRDDPDFNYHLHVTYLKTSFTAATLYFSVVTSIKISILCMYRRIFPVDGFFIQSQIMGALILVWWLVGSVLTTVSCLPWRRFWEGPSAGGYCFNFNIYWMSMGAVELVIDTLLLILPVRMVLVLQLSRQQKILVVGIFTLGSFVIVTGLVRVILGYNPGSQNVAFPRAELWSAVHIGTAIICACLPTLRPLIKRASTTASSLRRNYGSPSNSRGHNTPGESSGSRTASNNRGPPQVLALKNVKSGRQNDTVLLTRGSSDLVRLPDFESRDSVREVRRGPAMGNVELV</sequence>
<evidence type="ECO:0000313" key="10">
    <source>
        <dbReference type="Proteomes" id="UP000006753"/>
    </source>
</evidence>
<organism evidence="9 10">
    <name type="scientific">Marssonina brunnea f. sp. multigermtubi (strain MB_m1)</name>
    <name type="common">Marssonina leaf spot fungus</name>
    <dbReference type="NCBI Taxonomy" id="1072389"/>
    <lineage>
        <taxon>Eukaryota</taxon>
        <taxon>Fungi</taxon>
        <taxon>Dikarya</taxon>
        <taxon>Ascomycota</taxon>
        <taxon>Pezizomycotina</taxon>
        <taxon>Leotiomycetes</taxon>
        <taxon>Helotiales</taxon>
        <taxon>Drepanopezizaceae</taxon>
        <taxon>Drepanopeziza</taxon>
    </lineage>
</organism>
<evidence type="ECO:0000256" key="7">
    <source>
        <dbReference type="SAM" id="Phobius"/>
    </source>
</evidence>
<feature type="compositionally biased region" description="Polar residues" evidence="6">
    <location>
        <begin position="279"/>
        <end position="309"/>
    </location>
</feature>
<dbReference type="OMA" id="DWWILIG"/>
<dbReference type="Pfam" id="PF20684">
    <property type="entry name" value="Fung_rhodopsin"/>
    <property type="match status" value="1"/>
</dbReference>
<gene>
    <name evidence="9" type="ORF">MBM_03593</name>
</gene>
<feature type="transmembrane region" description="Helical" evidence="7">
    <location>
        <begin position="247"/>
        <end position="265"/>
    </location>
</feature>